<feature type="domain" description="Sodium/calcium exchanger membrane region" evidence="8">
    <location>
        <begin position="266"/>
        <end position="417"/>
    </location>
</feature>
<dbReference type="PANTHER" id="PTHR12266:SF0">
    <property type="entry name" value="MITOCHONDRIAL SODIUM_CALCIUM EXCHANGER PROTEIN"/>
    <property type="match status" value="1"/>
</dbReference>
<gene>
    <name evidence="9" type="primary">CCX1</name>
    <name evidence="9" type="ORF">TCON_1883</name>
</gene>
<feature type="transmembrane region" description="Helical" evidence="7">
    <location>
        <begin position="262"/>
        <end position="279"/>
    </location>
</feature>
<comment type="caution">
    <text evidence="9">The sequence shown here is derived from an EMBL/GenBank/DDBJ whole genome shotgun (WGS) entry which is preliminary data.</text>
</comment>
<dbReference type="Gene3D" id="1.20.1420.30">
    <property type="entry name" value="NCX, central ion-binding region"/>
    <property type="match status" value="1"/>
</dbReference>
<name>A0ABQ7HXM9_9MICR</name>
<protein>
    <submittedName>
        <fullName evidence="9">Cation/calcium exchanger 1</fullName>
    </submittedName>
</protein>
<keyword evidence="10" id="KW-1185">Reference proteome</keyword>
<dbReference type="EMBL" id="SBIQ01000160">
    <property type="protein sequence ID" value="KAF7682905.1"/>
    <property type="molecule type" value="Genomic_DNA"/>
</dbReference>
<feature type="transmembrane region" description="Helical" evidence="7">
    <location>
        <begin position="182"/>
        <end position="203"/>
    </location>
</feature>
<feature type="transmembrane region" description="Helical" evidence="7">
    <location>
        <begin position="368"/>
        <end position="390"/>
    </location>
</feature>
<evidence type="ECO:0000256" key="7">
    <source>
        <dbReference type="SAM" id="Phobius"/>
    </source>
</evidence>
<feature type="transmembrane region" description="Helical" evidence="7">
    <location>
        <begin position="396"/>
        <end position="417"/>
    </location>
</feature>
<evidence type="ECO:0000256" key="2">
    <source>
        <dbReference type="ARBA" id="ARBA00008170"/>
    </source>
</evidence>
<comment type="subcellular location">
    <subcellularLocation>
        <location evidence="1">Membrane</location>
        <topology evidence="1">Multi-pass membrane protein</topology>
    </subcellularLocation>
</comment>
<evidence type="ECO:0000256" key="4">
    <source>
        <dbReference type="ARBA" id="ARBA00022692"/>
    </source>
</evidence>
<dbReference type="PANTHER" id="PTHR12266">
    <property type="entry name" value="NA+/CA2+ K+ INDEPENDENT EXCHANGER"/>
    <property type="match status" value="1"/>
</dbReference>
<evidence type="ECO:0000313" key="9">
    <source>
        <dbReference type="EMBL" id="KAF7682905.1"/>
    </source>
</evidence>
<evidence type="ECO:0000256" key="5">
    <source>
        <dbReference type="ARBA" id="ARBA00022989"/>
    </source>
</evidence>
<feature type="transmembrane region" description="Helical" evidence="7">
    <location>
        <begin position="12"/>
        <end position="34"/>
    </location>
</feature>
<proteinExistence type="inferred from homology"/>
<evidence type="ECO:0000256" key="1">
    <source>
        <dbReference type="ARBA" id="ARBA00004141"/>
    </source>
</evidence>
<feature type="transmembrane region" description="Helical" evidence="7">
    <location>
        <begin position="334"/>
        <end position="356"/>
    </location>
</feature>
<dbReference type="InterPro" id="IPR051359">
    <property type="entry name" value="CaCA_antiporter"/>
</dbReference>
<comment type="similarity">
    <text evidence="2">Belongs to the Ca(2+):cation antiporter (CaCA) (TC 2.A.19) family.</text>
</comment>
<feature type="transmembrane region" description="Helical" evidence="7">
    <location>
        <begin position="55"/>
        <end position="77"/>
    </location>
</feature>
<keyword evidence="6 7" id="KW-0472">Membrane</keyword>
<feature type="transmembrane region" description="Helical" evidence="7">
    <location>
        <begin position="83"/>
        <end position="105"/>
    </location>
</feature>
<keyword evidence="5 7" id="KW-1133">Transmembrane helix</keyword>
<feature type="transmembrane region" description="Helical" evidence="7">
    <location>
        <begin position="236"/>
        <end position="256"/>
    </location>
</feature>
<dbReference type="Proteomes" id="UP001516464">
    <property type="component" value="Unassembled WGS sequence"/>
</dbReference>
<evidence type="ECO:0000259" key="8">
    <source>
        <dbReference type="Pfam" id="PF01699"/>
    </source>
</evidence>
<dbReference type="InterPro" id="IPR044880">
    <property type="entry name" value="NCX_ion-bd_dom_sf"/>
</dbReference>
<organism evidence="9 10">
    <name type="scientific">Astathelohania contejeani</name>
    <dbReference type="NCBI Taxonomy" id="164912"/>
    <lineage>
        <taxon>Eukaryota</taxon>
        <taxon>Fungi</taxon>
        <taxon>Fungi incertae sedis</taxon>
        <taxon>Microsporidia</taxon>
        <taxon>Astathelohaniidae</taxon>
        <taxon>Astathelohania</taxon>
    </lineage>
</organism>
<keyword evidence="4 7" id="KW-0812">Transmembrane</keyword>
<evidence type="ECO:0000256" key="3">
    <source>
        <dbReference type="ARBA" id="ARBA00022448"/>
    </source>
</evidence>
<feature type="transmembrane region" description="Helical" evidence="7">
    <location>
        <begin position="117"/>
        <end position="136"/>
    </location>
</feature>
<keyword evidence="3" id="KW-0813">Transport</keyword>
<evidence type="ECO:0000313" key="10">
    <source>
        <dbReference type="Proteomes" id="UP001516464"/>
    </source>
</evidence>
<feature type="transmembrane region" description="Helical" evidence="7">
    <location>
        <begin position="300"/>
        <end position="322"/>
    </location>
</feature>
<evidence type="ECO:0000256" key="6">
    <source>
        <dbReference type="ARBA" id="ARBA00023136"/>
    </source>
</evidence>
<dbReference type="InterPro" id="IPR004837">
    <property type="entry name" value="NaCa_Exmemb"/>
</dbReference>
<accession>A0ABQ7HXM9</accession>
<feature type="transmembrane region" description="Helical" evidence="7">
    <location>
        <begin position="142"/>
        <end position="161"/>
    </location>
</feature>
<feature type="domain" description="Sodium/calcium exchanger membrane region" evidence="8">
    <location>
        <begin position="21"/>
        <end position="161"/>
    </location>
</feature>
<sequence length="418" mass="47594">MNYKVIYQSFPHPINTILTIIWGTFLILISYLLADKYLMTSLTNIIAKLNLNSDIAGIFFLNLANGIPDLITSLVVANKDVVGVLYVTLGSFVFMITMVLGVCILSSNASIEIRNSIFYKNISFIFITFSYLLFIIGAEKMTFYTTGTMLATYFIFFIYTFKMKLYESIELPNQRAQHRRKTLLKTIRNIFLIPIEIILNILVAKPNSYYQYCGLLSPVLNFTLIILYWGIKISLISFLAIMGVGLILGILLFFVIKRQKALLFLHFYGFIISGIYLYITSSELLNTFEIFEEVLRFPPGVFLITFVSWGNCIGDLITGIAASKKGLCKTVSTSIMTAPIHNILFNFSIIITYLMIKEKLTVIYLSNFIYQVMVCIAMITITLMVIMFNYEARNGKLGVELAGLLILIYSLFFLFCFV</sequence>
<dbReference type="Pfam" id="PF01699">
    <property type="entry name" value="Na_Ca_ex"/>
    <property type="match status" value="2"/>
</dbReference>
<reference evidence="9 10" key="1">
    <citation type="submission" date="2019-01" db="EMBL/GenBank/DDBJ databases">
        <title>Genomes sequencing and comparative genomics of infectious freshwater microsporidia, Cucumispora dikerogammari and Thelohania contejeani.</title>
        <authorList>
            <person name="Cormier A."/>
            <person name="Giraud I."/>
            <person name="Wattier R."/>
            <person name="Teixeira M."/>
            <person name="Grandjean F."/>
            <person name="Rigaud T."/>
            <person name="Cordaux R."/>
        </authorList>
    </citation>
    <scope>NUCLEOTIDE SEQUENCE [LARGE SCALE GENOMIC DNA]</scope>
    <source>
        <strain evidence="9">T1</strain>
        <tissue evidence="9">Spores</tissue>
    </source>
</reference>